<dbReference type="SMART" id="SM00034">
    <property type="entry name" value="CLECT"/>
    <property type="match status" value="6"/>
</dbReference>
<dbReference type="PANTHER" id="PTHR22803">
    <property type="entry name" value="MANNOSE, PHOSPHOLIPASE, LECTIN RECEPTOR RELATED"/>
    <property type="match status" value="1"/>
</dbReference>
<dbReference type="PROSITE" id="PS50231">
    <property type="entry name" value="RICIN_B_LECTIN"/>
    <property type="match status" value="1"/>
</dbReference>
<dbReference type="InterPro" id="IPR001304">
    <property type="entry name" value="C-type_lectin-like"/>
</dbReference>
<protein>
    <submittedName>
        <fullName evidence="15">Mannose receptor, C type 1a</fullName>
    </submittedName>
</protein>
<dbReference type="Pfam" id="PF00059">
    <property type="entry name" value="Lectin_C"/>
    <property type="match status" value="6"/>
</dbReference>
<evidence type="ECO:0000313" key="15">
    <source>
        <dbReference type="Ensembl" id="ENSCCRP00010060158.1"/>
    </source>
</evidence>
<evidence type="ECO:0000256" key="8">
    <source>
        <dbReference type="ARBA" id="ARBA00023157"/>
    </source>
</evidence>
<evidence type="ECO:0000313" key="16">
    <source>
        <dbReference type="Proteomes" id="UP000694427"/>
    </source>
</evidence>
<accession>A0A8C1LHE2</accession>
<evidence type="ECO:0000259" key="13">
    <source>
        <dbReference type="PROSITE" id="PS50041"/>
    </source>
</evidence>
<keyword evidence="6" id="KW-1133">Transmembrane helix</keyword>
<evidence type="ECO:0000256" key="5">
    <source>
        <dbReference type="ARBA" id="ARBA00022737"/>
    </source>
</evidence>
<dbReference type="SUPFAM" id="SSF50370">
    <property type="entry name" value="Ricin B-like lectins"/>
    <property type="match status" value="1"/>
</dbReference>
<keyword evidence="2" id="KW-0254">Endocytosis</keyword>
<keyword evidence="16" id="KW-1185">Reference proteome</keyword>
<feature type="domain" description="C-type lectin" evidence="13">
    <location>
        <begin position="217"/>
        <end position="333"/>
    </location>
</feature>
<dbReference type="PROSITE" id="PS50041">
    <property type="entry name" value="C_TYPE_LECTIN_2"/>
    <property type="match status" value="6"/>
</dbReference>
<keyword evidence="10" id="KW-0325">Glycoprotein</keyword>
<dbReference type="Ensembl" id="ENSCCRT00010065983.1">
    <property type="protein sequence ID" value="ENSCCRP00010060158.1"/>
    <property type="gene ID" value="ENSCCRG00010024233.1"/>
</dbReference>
<evidence type="ECO:0000256" key="1">
    <source>
        <dbReference type="ARBA" id="ARBA00004167"/>
    </source>
</evidence>
<dbReference type="CDD" id="cd23407">
    <property type="entry name" value="beta-trefoil_Ricin_MRC1"/>
    <property type="match status" value="1"/>
</dbReference>
<proteinExistence type="predicted"/>
<dbReference type="SMART" id="SM00458">
    <property type="entry name" value="RICIN"/>
    <property type="match status" value="1"/>
</dbReference>
<keyword evidence="5" id="KW-0677">Repeat</keyword>
<organism evidence="15 16">
    <name type="scientific">Cyprinus carpio</name>
    <name type="common">Common carp</name>
    <dbReference type="NCBI Taxonomy" id="7962"/>
    <lineage>
        <taxon>Eukaryota</taxon>
        <taxon>Metazoa</taxon>
        <taxon>Chordata</taxon>
        <taxon>Craniata</taxon>
        <taxon>Vertebrata</taxon>
        <taxon>Euteleostomi</taxon>
        <taxon>Actinopterygii</taxon>
        <taxon>Neopterygii</taxon>
        <taxon>Teleostei</taxon>
        <taxon>Ostariophysi</taxon>
        <taxon>Cypriniformes</taxon>
        <taxon>Cyprinidae</taxon>
        <taxon>Cyprininae</taxon>
        <taxon>Cyprinus</taxon>
    </lineage>
</organism>
<sequence length="1207" mass="137002">CAVYFGLYSFQIDGSSNYTSSFLIYNEDHNKCVNAVSASVVQTAPCDVSSEAQHFRWISSSRIISLSFKLCLGAQNIKDWVKILLLPCNELSPLQTWECKNETLLGLKGQPLHLNYGNRNEPNMMLYKGTGVWSRWQIYGTKEDLCSHGYQALYTIGGNAFGKPCQFPFKFDDKWYAECIVEGRADGLLWCSTETDYNAERKWGFCPTKSKTTHDPVTGVLYQRNMQSALTWHQARTSCQQQDADLLSISELHEQTYISGLMNVFGSTLWIGLNSLDFESGWQWSNGNPFRYLNWAPGHPSLEPGLNCAALNAGKASKWESIACSKKLGYICRKGNSTDNTPPPDQPNFCPAAWVPYAGHCYYLQRTKMMWSDALAACHREGADLASINNIEEHSFIISQSGYLPTDELWIGLNDQRIQNLFEWSDRTHVTFTKWLAGEPSHIINRMEDCVLIKGKGWVRYSSYCFIIAMESKSFNEAKLNCEQTGARLVDVANRYENAFLISLVGLRPEKYFWIGLTNTDRLERFQWSNGDKVRFTHFNVGMPERHRGCVGMLTGTSAGLWDVLDCNSKQKYICKKMAEGVTTTQVPPTTQPLSCPAEWTKKDPGNCVQVNVHKYIPSSRKHCAAFVYLINTNHTIVNEDNFKLCSFNLTVEYKTSDGWIQYNGSQYFINDDLLPMEDARSFCKKNNADLVVISGQTERKFLWKQVFIYLFIFKDNWVDGSPVVYTSWDQNEPNFANNDENCVTIYKNMGFWNDINCGVALPSICERSSDFVNVTVSPSTVQPGGCTPEWIMFRGKCYKLFNNKMTWHNARDHCILHGGNLVSILSQEEQAFLTTLMLGADDDVWIGFNDVNWEMRFLWTDGKGVTYINWAKGHPSLHPDGSSRMYGYIESEIFDCVVMVRSPEKMTGVWKVEVCKDQRGFICKRKTDSQLAHPVTTALPQHFFKLANDSYKVQMEKMTWDEARRQCKADDADLASVLDSISQAYTILRVSKLKEPLWIGLNSNLTSGRYRWVDNWLLSYSKWATGEPKNNLACVYIDTDGDWKTTACSNKYYSLCKQSTDIAPTDPPQMPGNCPESKKHKTWIPFRGHCYAFMTSRSDNWAHATGYIRNLEAFPFRNSSCVDCFGNEDALTGSSWRSLHQEVKSFHFRAYSFLIEGALDWRMVSTTLVERAEAMSCAPSGSTSTASTAPGGGERLYPPPVRGGPS</sequence>
<dbReference type="AlphaFoldDB" id="A0A8C1LHE2"/>
<feature type="compositionally biased region" description="Pro residues" evidence="12">
    <location>
        <begin position="1198"/>
        <end position="1207"/>
    </location>
</feature>
<evidence type="ECO:0000256" key="4">
    <source>
        <dbReference type="ARBA" id="ARBA00022729"/>
    </source>
</evidence>
<dbReference type="InterPro" id="IPR016187">
    <property type="entry name" value="CTDL_fold"/>
</dbReference>
<evidence type="ECO:0000259" key="14">
    <source>
        <dbReference type="PROSITE" id="PS51092"/>
    </source>
</evidence>
<dbReference type="PROSITE" id="PS51092">
    <property type="entry name" value="FN2_2"/>
    <property type="match status" value="1"/>
</dbReference>
<dbReference type="PRINTS" id="PR00013">
    <property type="entry name" value="FNTYPEII"/>
</dbReference>
<dbReference type="CDD" id="cd00062">
    <property type="entry name" value="FN2"/>
    <property type="match status" value="1"/>
</dbReference>
<feature type="domain" description="C-type lectin" evidence="13">
    <location>
        <begin position="794"/>
        <end position="925"/>
    </location>
</feature>
<dbReference type="FunFam" id="3.10.100.10:FF:000023">
    <property type="entry name" value="Macrophage mannose receptor 1"/>
    <property type="match status" value="1"/>
</dbReference>
<dbReference type="Gene3D" id="2.80.10.50">
    <property type="match status" value="1"/>
</dbReference>
<evidence type="ECO:0000256" key="9">
    <source>
        <dbReference type="ARBA" id="ARBA00023170"/>
    </source>
</evidence>
<keyword evidence="7" id="KW-0472">Membrane</keyword>
<dbReference type="FunFam" id="2.80.10.50:FF:000032">
    <property type="entry name" value="macrophage mannose receptor 1"/>
    <property type="match status" value="1"/>
</dbReference>
<dbReference type="FunFam" id="2.10.10.10:FF:000001">
    <property type="entry name" value="Fibronectin 1a isoform 1"/>
    <property type="match status" value="1"/>
</dbReference>
<evidence type="ECO:0000256" key="11">
    <source>
        <dbReference type="PROSITE-ProRule" id="PRU00479"/>
    </source>
</evidence>
<dbReference type="InterPro" id="IPR036943">
    <property type="entry name" value="FN_type2_sf"/>
</dbReference>
<evidence type="ECO:0000256" key="10">
    <source>
        <dbReference type="ARBA" id="ARBA00023180"/>
    </source>
</evidence>
<dbReference type="InterPro" id="IPR000772">
    <property type="entry name" value="Ricin_B_lectin"/>
</dbReference>
<evidence type="ECO:0000256" key="3">
    <source>
        <dbReference type="ARBA" id="ARBA00022692"/>
    </source>
</evidence>
<reference evidence="15" key="1">
    <citation type="submission" date="2025-08" db="UniProtKB">
        <authorList>
            <consortium name="Ensembl"/>
        </authorList>
    </citation>
    <scope>IDENTIFICATION</scope>
</reference>
<dbReference type="Gene3D" id="3.10.100.10">
    <property type="entry name" value="Mannose-Binding Protein A, subunit A"/>
    <property type="match status" value="6"/>
</dbReference>
<keyword evidence="4" id="KW-0732">Signal</keyword>
<feature type="disulfide bond" evidence="11">
    <location>
        <begin position="179"/>
        <end position="206"/>
    </location>
</feature>
<dbReference type="InterPro" id="IPR035992">
    <property type="entry name" value="Ricin_B-like_lectins"/>
</dbReference>
<dbReference type="FunFam" id="3.10.100.10:FF:000025">
    <property type="entry name" value="Mannose receptor C-type 1"/>
    <property type="match status" value="1"/>
</dbReference>
<feature type="region of interest" description="Disordered" evidence="12">
    <location>
        <begin position="1179"/>
        <end position="1207"/>
    </location>
</feature>
<dbReference type="GO" id="GO:0006897">
    <property type="term" value="P:endocytosis"/>
    <property type="evidence" value="ECO:0007669"/>
    <property type="project" value="UniProtKB-KW"/>
</dbReference>
<dbReference type="GO" id="GO:0016020">
    <property type="term" value="C:membrane"/>
    <property type="evidence" value="ECO:0007669"/>
    <property type="project" value="UniProtKB-SubCell"/>
</dbReference>
<evidence type="ECO:0000256" key="6">
    <source>
        <dbReference type="ARBA" id="ARBA00022989"/>
    </source>
</evidence>
<evidence type="ECO:0000256" key="7">
    <source>
        <dbReference type="ARBA" id="ARBA00023136"/>
    </source>
</evidence>
<evidence type="ECO:0000256" key="2">
    <source>
        <dbReference type="ARBA" id="ARBA00022583"/>
    </source>
</evidence>
<dbReference type="InterPro" id="IPR018378">
    <property type="entry name" value="C-type_lectin_CS"/>
</dbReference>
<dbReference type="SMART" id="SM00059">
    <property type="entry name" value="FN2"/>
    <property type="match status" value="1"/>
</dbReference>
<feature type="domain" description="C-type lectin" evidence="13">
    <location>
        <begin position="663"/>
        <end position="767"/>
    </location>
</feature>
<dbReference type="PROSITE" id="PS00615">
    <property type="entry name" value="C_TYPE_LECTIN_1"/>
    <property type="match status" value="2"/>
</dbReference>
<keyword evidence="3" id="KW-0812">Transmembrane</keyword>
<dbReference type="Proteomes" id="UP000694427">
    <property type="component" value="Unplaced"/>
</dbReference>
<name>A0A8C1LHE2_CYPCA</name>
<evidence type="ECO:0000256" key="12">
    <source>
        <dbReference type="SAM" id="MobiDB-lite"/>
    </source>
</evidence>
<reference evidence="15" key="2">
    <citation type="submission" date="2025-09" db="UniProtKB">
        <authorList>
            <consortium name="Ensembl"/>
        </authorList>
    </citation>
    <scope>IDENTIFICATION</scope>
</reference>
<dbReference type="SUPFAM" id="SSF56436">
    <property type="entry name" value="C-type lectin-like"/>
    <property type="match status" value="6"/>
</dbReference>
<dbReference type="PROSITE" id="PS00023">
    <property type="entry name" value="FN2_1"/>
    <property type="match status" value="1"/>
</dbReference>
<dbReference type="InterPro" id="IPR000562">
    <property type="entry name" value="FN_type2_dom"/>
</dbReference>
<dbReference type="InterPro" id="IPR016186">
    <property type="entry name" value="C-type_lectin-like/link_sf"/>
</dbReference>
<feature type="domain" description="C-type lectin" evidence="13">
    <location>
        <begin position="461"/>
        <end position="576"/>
    </location>
</feature>
<feature type="domain" description="Fibronectin type-II" evidence="14">
    <location>
        <begin position="160"/>
        <end position="208"/>
    </location>
</feature>
<dbReference type="FunFam" id="3.10.100.10:FF:000030">
    <property type="entry name" value="Mannose receptor C-type 1"/>
    <property type="match status" value="1"/>
</dbReference>
<dbReference type="Pfam" id="PF24562">
    <property type="entry name" value="CysR_MRC2_N"/>
    <property type="match status" value="1"/>
</dbReference>
<dbReference type="Gene3D" id="2.10.10.10">
    <property type="entry name" value="Fibronectin, type II, collagen-binding"/>
    <property type="match status" value="1"/>
</dbReference>
<keyword evidence="9" id="KW-0675">Receptor</keyword>
<feature type="compositionally biased region" description="Low complexity" evidence="12">
    <location>
        <begin position="1179"/>
        <end position="1190"/>
    </location>
</feature>
<keyword evidence="8 11" id="KW-1015">Disulfide bond</keyword>
<dbReference type="InterPro" id="IPR050111">
    <property type="entry name" value="C-type_lectin/snaclec_domain"/>
</dbReference>
<feature type="disulfide bond" evidence="11">
    <location>
        <begin position="165"/>
        <end position="191"/>
    </location>
</feature>
<dbReference type="Pfam" id="PF00040">
    <property type="entry name" value="fn2"/>
    <property type="match status" value="1"/>
</dbReference>
<feature type="domain" description="C-type lectin" evidence="13">
    <location>
        <begin position="947"/>
        <end position="1058"/>
    </location>
</feature>
<feature type="domain" description="C-type lectin" evidence="13">
    <location>
        <begin position="357"/>
        <end position="458"/>
    </location>
</feature>
<dbReference type="CDD" id="cd00037">
    <property type="entry name" value="CLECT"/>
    <property type="match status" value="5"/>
</dbReference>
<comment type="subcellular location">
    <subcellularLocation>
        <location evidence="1">Membrane</location>
        <topology evidence="1">Single-pass membrane protein</topology>
    </subcellularLocation>
</comment>